<evidence type="ECO:0000313" key="3">
    <source>
        <dbReference type="EMBL" id="SDM49421.1"/>
    </source>
</evidence>
<dbReference type="PROSITE" id="PS00409">
    <property type="entry name" value="PROKAR_NTER_METHYL"/>
    <property type="match status" value="1"/>
</dbReference>
<dbReference type="Gene3D" id="3.30.700.10">
    <property type="entry name" value="Glycoprotein, Type 4 Pilin"/>
    <property type="match status" value="1"/>
</dbReference>
<dbReference type="GO" id="GO:0015628">
    <property type="term" value="P:protein secretion by the type II secretion system"/>
    <property type="evidence" value="ECO:0007669"/>
    <property type="project" value="InterPro"/>
</dbReference>
<proteinExistence type="predicted"/>
<keyword evidence="2" id="KW-0472">Membrane</keyword>
<dbReference type="Proteomes" id="UP000199068">
    <property type="component" value="Unassembled WGS sequence"/>
</dbReference>
<dbReference type="NCBIfam" id="TIGR02532">
    <property type="entry name" value="IV_pilin_GFxxxE"/>
    <property type="match status" value="1"/>
</dbReference>
<dbReference type="STRING" id="1121325.SAMN04515677_11330"/>
<dbReference type="InterPro" id="IPR012902">
    <property type="entry name" value="N_methyl_site"/>
</dbReference>
<reference evidence="3 4" key="1">
    <citation type="submission" date="2016-10" db="EMBL/GenBank/DDBJ databases">
        <authorList>
            <person name="de Groot N.N."/>
        </authorList>
    </citation>
    <scope>NUCLEOTIDE SEQUENCE [LARGE SCALE GENOMIC DNA]</scope>
    <source>
        <strain evidence="3 4">DSM 797</strain>
    </source>
</reference>
<protein>
    <submittedName>
        <fullName evidence="3">Prepilin-type N-terminal cleavage/methylation domain-containing protein</fullName>
    </submittedName>
</protein>
<keyword evidence="1" id="KW-0488">Methylation</keyword>
<evidence type="ECO:0000256" key="2">
    <source>
        <dbReference type="SAM" id="Phobius"/>
    </source>
</evidence>
<gene>
    <name evidence="3" type="ORF">SAMN04515677_11330</name>
</gene>
<dbReference type="PANTHER" id="PTHR30093">
    <property type="entry name" value="GENERAL SECRETION PATHWAY PROTEIN G"/>
    <property type="match status" value="1"/>
</dbReference>
<dbReference type="EMBL" id="FNGW01000013">
    <property type="protein sequence ID" value="SDM49421.1"/>
    <property type="molecule type" value="Genomic_DNA"/>
</dbReference>
<evidence type="ECO:0000313" key="4">
    <source>
        <dbReference type="Proteomes" id="UP000199068"/>
    </source>
</evidence>
<dbReference type="Pfam" id="PF07963">
    <property type="entry name" value="N_methyl"/>
    <property type="match status" value="1"/>
</dbReference>
<dbReference type="AlphaFoldDB" id="A0A1G9TP36"/>
<organism evidence="3 4">
    <name type="scientific">Romboutsia lituseburensis DSM 797</name>
    <dbReference type="NCBI Taxonomy" id="1121325"/>
    <lineage>
        <taxon>Bacteria</taxon>
        <taxon>Bacillati</taxon>
        <taxon>Bacillota</taxon>
        <taxon>Clostridia</taxon>
        <taxon>Peptostreptococcales</taxon>
        <taxon>Peptostreptococcaceae</taxon>
        <taxon>Romboutsia</taxon>
    </lineage>
</organism>
<keyword evidence="4" id="KW-1185">Reference proteome</keyword>
<dbReference type="RefSeq" id="WP_242872452.1">
    <property type="nucleotide sequence ID" value="NZ_FNGW01000013.1"/>
</dbReference>
<evidence type="ECO:0000256" key="1">
    <source>
        <dbReference type="ARBA" id="ARBA00022481"/>
    </source>
</evidence>
<dbReference type="InterPro" id="IPR045584">
    <property type="entry name" value="Pilin-like"/>
</dbReference>
<dbReference type="PRINTS" id="PR00813">
    <property type="entry name" value="BCTERIALGSPG"/>
</dbReference>
<dbReference type="InterPro" id="IPR000983">
    <property type="entry name" value="Bac_GSPG_pilin"/>
</dbReference>
<feature type="transmembrane region" description="Helical" evidence="2">
    <location>
        <begin position="12"/>
        <end position="35"/>
    </location>
</feature>
<dbReference type="Pfam" id="PF22434">
    <property type="entry name" value="PilW_C"/>
    <property type="match status" value="1"/>
</dbReference>
<dbReference type="SUPFAM" id="SSF54523">
    <property type="entry name" value="Pili subunits"/>
    <property type="match status" value="1"/>
</dbReference>
<keyword evidence="2" id="KW-0812">Transmembrane</keyword>
<dbReference type="GO" id="GO:0015627">
    <property type="term" value="C:type II protein secretion system complex"/>
    <property type="evidence" value="ECO:0007669"/>
    <property type="project" value="InterPro"/>
</dbReference>
<name>A0A1G9TP36_9FIRM</name>
<keyword evidence="2" id="KW-1133">Transmembrane helix</keyword>
<accession>A0A1G9TP36</accession>
<sequence>MIHKIKNKKGFTLVELLVVIAIIGILAVLAVPSLFKSIGKAKISDVEADYSAIKSAVLAEYVENGQLPYEIANQSFIDKYIDGGSTKTPLGGYYHIVPDYTYKSGEQDKPYINFGGWEYDKESKEFKYIEPGELQNKFKAILALRPYKANSNEIEEHSKLTESQFHQLGRDLGYQNIFLSNKDFKKYGMEIYLGLIDK</sequence>